<dbReference type="PATRIC" id="fig|1612624.7.peg.3626"/>
<comment type="subcellular location">
    <subcellularLocation>
        <location evidence="1">Cell membrane</location>
        <topology evidence="1">Multi-pass membrane protein</topology>
    </subcellularLocation>
</comment>
<dbReference type="InterPro" id="IPR020846">
    <property type="entry name" value="MFS_dom"/>
</dbReference>
<protein>
    <submittedName>
        <fullName evidence="8">MFS transporter</fullName>
    </submittedName>
</protein>
<evidence type="ECO:0000313" key="9">
    <source>
        <dbReference type="Proteomes" id="UP000093111"/>
    </source>
</evidence>
<dbReference type="Gene3D" id="1.20.1250.20">
    <property type="entry name" value="MFS general substrate transporter like domains"/>
    <property type="match status" value="1"/>
</dbReference>
<dbReference type="GO" id="GO:0005886">
    <property type="term" value="C:plasma membrane"/>
    <property type="evidence" value="ECO:0007669"/>
    <property type="project" value="UniProtKB-SubCell"/>
</dbReference>
<dbReference type="GO" id="GO:0022857">
    <property type="term" value="F:transmembrane transporter activity"/>
    <property type="evidence" value="ECO:0007669"/>
    <property type="project" value="InterPro"/>
</dbReference>
<dbReference type="PANTHER" id="PTHR43124:SF3">
    <property type="entry name" value="CHLORAMPHENICOL EFFLUX PUMP RV0191"/>
    <property type="match status" value="1"/>
</dbReference>
<name>A0A1C7P3T3_9HYPH</name>
<dbReference type="InterPro" id="IPR036259">
    <property type="entry name" value="MFS_trans_sf"/>
</dbReference>
<feature type="transmembrane region" description="Helical" evidence="6">
    <location>
        <begin position="343"/>
        <end position="362"/>
    </location>
</feature>
<keyword evidence="4 6" id="KW-1133">Transmembrane helix</keyword>
<feature type="domain" description="Major facilitator superfamily (MFS) profile" evidence="7">
    <location>
        <begin position="1"/>
        <end position="365"/>
    </location>
</feature>
<dbReference type="Pfam" id="PF07690">
    <property type="entry name" value="MFS_1"/>
    <property type="match status" value="1"/>
</dbReference>
<evidence type="ECO:0000256" key="3">
    <source>
        <dbReference type="ARBA" id="ARBA00022692"/>
    </source>
</evidence>
<evidence type="ECO:0000256" key="2">
    <source>
        <dbReference type="ARBA" id="ARBA00022475"/>
    </source>
</evidence>
<feature type="transmembrane region" description="Helical" evidence="6">
    <location>
        <begin position="255"/>
        <end position="273"/>
    </location>
</feature>
<comment type="caution">
    <text evidence="8">The sequence shown here is derived from an EMBL/GenBank/DDBJ whole genome shotgun (WGS) entry which is preliminary data.</text>
</comment>
<feature type="transmembrane region" description="Helical" evidence="6">
    <location>
        <begin position="90"/>
        <end position="108"/>
    </location>
</feature>
<feature type="transmembrane region" description="Helical" evidence="6">
    <location>
        <begin position="29"/>
        <end position="49"/>
    </location>
</feature>
<feature type="transmembrane region" description="Helical" evidence="6">
    <location>
        <begin position="187"/>
        <end position="208"/>
    </location>
</feature>
<feature type="transmembrane region" description="Helical" evidence="6">
    <location>
        <begin position="61"/>
        <end position="78"/>
    </location>
</feature>
<keyword evidence="2" id="KW-1003">Cell membrane</keyword>
<feature type="transmembrane region" description="Helical" evidence="6">
    <location>
        <begin position="120"/>
        <end position="141"/>
    </location>
</feature>
<keyword evidence="9" id="KW-1185">Reference proteome</keyword>
<keyword evidence="5 6" id="KW-0472">Membrane</keyword>
<dbReference type="AlphaFoldDB" id="A0A1C7P3T3"/>
<dbReference type="STRING" id="1612624.ADU59_10375"/>
<dbReference type="Proteomes" id="UP000093111">
    <property type="component" value="Unassembled WGS sequence"/>
</dbReference>
<feature type="transmembrane region" description="Helical" evidence="6">
    <location>
        <begin position="279"/>
        <end position="298"/>
    </location>
</feature>
<evidence type="ECO:0000256" key="1">
    <source>
        <dbReference type="ARBA" id="ARBA00004651"/>
    </source>
</evidence>
<evidence type="ECO:0000259" key="7">
    <source>
        <dbReference type="PROSITE" id="PS50850"/>
    </source>
</evidence>
<dbReference type="SUPFAM" id="SSF103473">
    <property type="entry name" value="MFS general substrate transporter"/>
    <property type="match status" value="1"/>
</dbReference>
<feature type="transmembrane region" description="Helical" evidence="6">
    <location>
        <begin position="319"/>
        <end position="337"/>
    </location>
</feature>
<dbReference type="EMBL" id="LGLV01000006">
    <property type="protein sequence ID" value="OBZ95889.1"/>
    <property type="molecule type" value="Genomic_DNA"/>
</dbReference>
<dbReference type="PANTHER" id="PTHR43124">
    <property type="entry name" value="PURINE EFFLUX PUMP PBUE"/>
    <property type="match status" value="1"/>
</dbReference>
<evidence type="ECO:0000256" key="5">
    <source>
        <dbReference type="ARBA" id="ARBA00023136"/>
    </source>
</evidence>
<feature type="transmembrane region" description="Helical" evidence="6">
    <location>
        <begin position="147"/>
        <end position="167"/>
    </location>
</feature>
<dbReference type="InterPro" id="IPR011701">
    <property type="entry name" value="MFS"/>
</dbReference>
<reference evidence="8 9" key="1">
    <citation type="journal article" date="2016" name="Syst. Appl. Microbiol.">
        <title>Pararhizobium polonicum sp. nov. isolated from tumors on stone fruit rootstocks.</title>
        <authorList>
            <person name="Pulawska J."/>
            <person name="Kuzmanovic N."/>
            <person name="Willems A."/>
            <person name="Pothier J.F."/>
        </authorList>
    </citation>
    <scope>NUCLEOTIDE SEQUENCE [LARGE SCALE GENOMIC DNA]</scope>
    <source>
        <strain evidence="8 9">F5.1</strain>
    </source>
</reference>
<dbReference type="InterPro" id="IPR050189">
    <property type="entry name" value="MFS_Efflux_Transporters"/>
</dbReference>
<gene>
    <name evidence="8" type="ORF">ADU59_10375</name>
</gene>
<evidence type="ECO:0000256" key="4">
    <source>
        <dbReference type="ARBA" id="ARBA00022989"/>
    </source>
</evidence>
<dbReference type="CDD" id="cd17324">
    <property type="entry name" value="MFS_NepI_like"/>
    <property type="match status" value="1"/>
</dbReference>
<feature type="transmembrane region" description="Helical" evidence="6">
    <location>
        <begin position="228"/>
        <end position="248"/>
    </location>
</feature>
<dbReference type="PROSITE" id="PS50850">
    <property type="entry name" value="MFS"/>
    <property type="match status" value="1"/>
</dbReference>
<evidence type="ECO:0000256" key="6">
    <source>
        <dbReference type="SAM" id="Phobius"/>
    </source>
</evidence>
<organism evidence="8 9">
    <name type="scientific">Pararhizobium polonicum</name>
    <dbReference type="NCBI Taxonomy" id="1612624"/>
    <lineage>
        <taxon>Bacteria</taxon>
        <taxon>Pseudomonadati</taxon>
        <taxon>Pseudomonadota</taxon>
        <taxon>Alphaproteobacteria</taxon>
        <taxon>Hyphomicrobiales</taxon>
        <taxon>Rhizobiaceae</taxon>
        <taxon>Rhizobium/Agrobacterium group</taxon>
        <taxon>Pararhizobium</taxon>
    </lineage>
</organism>
<accession>A0A1C7P3T3</accession>
<keyword evidence="3 6" id="KW-0812">Transmembrane</keyword>
<sequence length="373" mass="38401">MAAFVTLLTEVMPAGLLPQMSASLGVSESMTGQLITVYAAGSLLTAIPLMTVTQRLRRRPLLLVAIGGFAVVNTVTAISDNYTLTLVARFFAGVSGGLVWALLAGYAARMAPPHLAGRAIAITGIGAPLAFSLGVPAGAFVGGLAGWRFAFGIMSVLAVILIGWVLARVPDFPGQPAGKQLSTAQVFMLPGIRPILFVMFAFVVAHNILYTYIAPFLAPVGLAEQVDAILLVFGLSSLIGLWIAGVLIDRWLRALVLTSIAVFAAAVLALGLLGASPMIIYVAIAVWGLVFGGAPTLFQTASAKTAGKAADVAQAMIVTGWNLAIAGGSVIGGVLLGTIGAAYLPWAMLAALVPTLIVAWAARRHGFPSAGQE</sequence>
<evidence type="ECO:0000313" key="8">
    <source>
        <dbReference type="EMBL" id="OBZ95889.1"/>
    </source>
</evidence>
<proteinExistence type="predicted"/>